<comment type="domain">
    <text evidence="1">The C4-type zinc finger motif is necessary both for its ER three-way tubular junction localization and formation.</text>
</comment>
<keyword evidence="1" id="KW-0472">Membrane</keyword>
<feature type="compositionally biased region" description="Acidic residues" evidence="2">
    <location>
        <begin position="368"/>
        <end position="383"/>
    </location>
</feature>
<feature type="compositionally biased region" description="Low complexity" evidence="2">
    <location>
        <begin position="169"/>
        <end position="180"/>
    </location>
</feature>
<dbReference type="Pfam" id="PF10058">
    <property type="entry name" value="Zn_ribbon_10"/>
    <property type="match status" value="1"/>
</dbReference>
<keyword evidence="1" id="KW-0863">Zinc-finger</keyword>
<evidence type="ECO:0000259" key="3">
    <source>
        <dbReference type="Pfam" id="PF10058"/>
    </source>
</evidence>
<keyword evidence="1" id="KW-1133">Transmembrane helix</keyword>
<evidence type="ECO:0000256" key="1">
    <source>
        <dbReference type="RuleBase" id="RU367073"/>
    </source>
</evidence>
<comment type="subcellular location">
    <subcellularLocation>
        <location evidence="1">Endoplasmic reticulum membrane</location>
        <topology evidence="1">Multi-pass membrane protein</topology>
    </subcellularLocation>
</comment>
<evidence type="ECO:0000313" key="5">
    <source>
        <dbReference type="Proteomes" id="UP001182556"/>
    </source>
</evidence>
<evidence type="ECO:0000256" key="2">
    <source>
        <dbReference type="SAM" id="MobiDB-lite"/>
    </source>
</evidence>
<dbReference type="EMBL" id="JAODAN010000004">
    <property type="protein sequence ID" value="KAK1924624.1"/>
    <property type="molecule type" value="Genomic_DNA"/>
</dbReference>
<comment type="function">
    <text evidence="1">Plays a role in determining ER morphology.</text>
</comment>
<dbReference type="GO" id="GO:1903373">
    <property type="term" value="P:positive regulation of endoplasmic reticulum tubular network organization"/>
    <property type="evidence" value="ECO:0007669"/>
    <property type="project" value="UniProtKB-UniRule"/>
</dbReference>
<dbReference type="GO" id="GO:0098826">
    <property type="term" value="C:endoplasmic reticulum tubular network membrane"/>
    <property type="evidence" value="ECO:0007669"/>
    <property type="project" value="UniProtKB-UniRule"/>
</dbReference>
<gene>
    <name evidence="4" type="ORF">DB88DRAFT_524678</name>
</gene>
<sequence>MGIFSWFSKGSKPDYETLLAQLSSQIDESRVHLSEIRLRERRWSLLINLYGIALWAVLVGLWWTRTLPLGLLGWRSDGTEAKIIGAAIVGAAPVLLYGLNRGLHFVFTKLRNSSEKHLRELLAEQRKHLEAIKKATNYDSTRKLIERYDESTTPSPGTSMGMGLGPVARGPRTPQRGTPDTPTPPGKSGPKGTPRAPGHLTGAGGTPAPGPTTPIPIPEGLAPDQAAALQLQMQTIQPVLPTPEKKWYDRVVDSILGDDPSQAAHSKYALVCGECFRHNGLVGGKYEWERMQWICPRCNHMNPAPLTRLKESDAHSTPQSTPMHQREHSSPAAAPRLSRNSPRPKRSFMAERSTPGSSRLGKEVFSASDDEQKEDEGMDVDEK</sequence>
<feature type="region of interest" description="Disordered" evidence="2">
    <location>
        <begin position="148"/>
        <end position="220"/>
    </location>
</feature>
<evidence type="ECO:0000313" key="4">
    <source>
        <dbReference type="EMBL" id="KAK1924624.1"/>
    </source>
</evidence>
<keyword evidence="1" id="KW-0862">Zinc</keyword>
<keyword evidence="1" id="KW-0256">Endoplasmic reticulum</keyword>
<dbReference type="InterPro" id="IPR019273">
    <property type="entry name" value="Lunapark_Znf"/>
</dbReference>
<comment type="similarity">
    <text evidence="1">Belongs to the lunapark family.</text>
</comment>
<feature type="domain" description="Lunapark zinc ribbon" evidence="3">
    <location>
        <begin position="247"/>
        <end position="302"/>
    </location>
</feature>
<dbReference type="AlphaFoldDB" id="A0AAD9L6R3"/>
<dbReference type="PANTHER" id="PTHR22166">
    <property type="entry name" value="ENDOPLASMIC RETICULUM JUNCTION FORMATION PROTEIN LUNAPARK"/>
    <property type="match status" value="1"/>
</dbReference>
<keyword evidence="1" id="KW-0812">Transmembrane</keyword>
<feature type="transmembrane region" description="Helical" evidence="1">
    <location>
        <begin position="43"/>
        <end position="63"/>
    </location>
</feature>
<accession>A0AAD9L6R3</accession>
<feature type="transmembrane region" description="Helical" evidence="1">
    <location>
        <begin position="83"/>
        <end position="99"/>
    </location>
</feature>
<reference evidence="4" key="1">
    <citation type="submission" date="2023-02" db="EMBL/GenBank/DDBJ databases">
        <title>Identification and recombinant expression of a fungal hydrolase from Papiliotrema laurentii that hydrolyzes apple cutin and clears colloidal polyester polyurethane.</title>
        <authorList>
            <consortium name="DOE Joint Genome Institute"/>
            <person name="Roman V.A."/>
            <person name="Bojanowski C."/>
            <person name="Crable B.R."/>
            <person name="Wagner D.N."/>
            <person name="Hung C.S."/>
            <person name="Nadeau L.J."/>
            <person name="Schratz L."/>
            <person name="Haridas S."/>
            <person name="Pangilinan J."/>
            <person name="Lipzen A."/>
            <person name="Na H."/>
            <person name="Yan M."/>
            <person name="Ng V."/>
            <person name="Grigoriev I.V."/>
            <person name="Spatafora J.W."/>
            <person name="Barlow D."/>
            <person name="Biffinger J."/>
            <person name="Kelley-Loughnane N."/>
            <person name="Varaljay V.A."/>
            <person name="Crookes-Goodson W.J."/>
        </authorList>
    </citation>
    <scope>NUCLEOTIDE SEQUENCE</scope>
    <source>
        <strain evidence="4">5307AH</strain>
    </source>
</reference>
<feature type="compositionally biased region" description="Pro residues" evidence="2">
    <location>
        <begin position="208"/>
        <end position="217"/>
    </location>
</feature>
<keyword evidence="1" id="KW-0479">Metal-binding</keyword>
<dbReference type="Proteomes" id="UP001182556">
    <property type="component" value="Unassembled WGS sequence"/>
</dbReference>
<comment type="caution">
    <text evidence="4">The sequence shown here is derived from an EMBL/GenBank/DDBJ whole genome shotgun (WGS) entry which is preliminary data.</text>
</comment>
<dbReference type="GO" id="GO:0071788">
    <property type="term" value="P:endoplasmic reticulum tubular network maintenance"/>
    <property type="evidence" value="ECO:0007669"/>
    <property type="project" value="UniProtKB-UniRule"/>
</dbReference>
<organism evidence="4 5">
    <name type="scientific">Papiliotrema laurentii</name>
    <name type="common">Cryptococcus laurentii</name>
    <dbReference type="NCBI Taxonomy" id="5418"/>
    <lineage>
        <taxon>Eukaryota</taxon>
        <taxon>Fungi</taxon>
        <taxon>Dikarya</taxon>
        <taxon>Basidiomycota</taxon>
        <taxon>Agaricomycotina</taxon>
        <taxon>Tremellomycetes</taxon>
        <taxon>Tremellales</taxon>
        <taxon>Rhynchogastremaceae</taxon>
        <taxon>Papiliotrema</taxon>
    </lineage>
</organism>
<proteinExistence type="inferred from homology"/>
<keyword evidence="5" id="KW-1185">Reference proteome</keyword>
<feature type="region of interest" description="Disordered" evidence="2">
    <location>
        <begin position="311"/>
        <end position="383"/>
    </location>
</feature>
<dbReference type="PANTHER" id="PTHR22166:SF12">
    <property type="entry name" value="ENDOPLASMIC RETICULUM JUNCTION FORMATION PROTEIN LUNAPARK"/>
    <property type="match status" value="1"/>
</dbReference>
<dbReference type="InterPro" id="IPR040115">
    <property type="entry name" value="Lnp"/>
</dbReference>
<dbReference type="GO" id="GO:0008270">
    <property type="term" value="F:zinc ion binding"/>
    <property type="evidence" value="ECO:0007669"/>
    <property type="project" value="UniProtKB-KW"/>
</dbReference>
<name>A0AAD9L6R3_PAPLA</name>
<protein>
    <recommendedName>
        <fullName evidence="1">Endoplasmic reticulum junction formation protein lunapark</fullName>
    </recommendedName>
</protein>